<dbReference type="SUPFAM" id="SSF50978">
    <property type="entry name" value="WD40 repeat-like"/>
    <property type="match status" value="1"/>
</dbReference>
<organism evidence="2 3">
    <name type="scientific">Entamoeba nuttalli</name>
    <dbReference type="NCBI Taxonomy" id="412467"/>
    <lineage>
        <taxon>Eukaryota</taxon>
        <taxon>Amoebozoa</taxon>
        <taxon>Evosea</taxon>
        <taxon>Archamoebae</taxon>
        <taxon>Mastigamoebida</taxon>
        <taxon>Entamoebidae</taxon>
        <taxon>Entamoeba</taxon>
    </lineage>
</organism>
<evidence type="ECO:0000256" key="1">
    <source>
        <dbReference type="SAM" id="Coils"/>
    </source>
</evidence>
<accession>A0ABQ0DGV7</accession>
<feature type="coiled-coil region" evidence="1">
    <location>
        <begin position="306"/>
        <end position="365"/>
    </location>
</feature>
<protein>
    <recommendedName>
        <fullName evidence="4">WD domain, G-beta repeat-containing protein</fullName>
    </recommendedName>
</protein>
<dbReference type="InterPro" id="IPR036322">
    <property type="entry name" value="WD40_repeat_dom_sf"/>
</dbReference>
<proteinExistence type="predicted"/>
<evidence type="ECO:0000313" key="3">
    <source>
        <dbReference type="Proteomes" id="UP001628156"/>
    </source>
</evidence>
<evidence type="ECO:0008006" key="4">
    <source>
        <dbReference type="Google" id="ProtNLM"/>
    </source>
</evidence>
<gene>
    <name evidence="2" type="ORF">ENUP19_0093G0002</name>
</gene>
<keyword evidence="3" id="KW-1185">Reference proteome</keyword>
<comment type="caution">
    <text evidence="2">The sequence shown here is derived from an EMBL/GenBank/DDBJ whole genome shotgun (WGS) entry which is preliminary data.</text>
</comment>
<sequence length="421" mass="48273">MINNQNEMIYFEENDITSVSINKRKDCSLQIGYTTYSDKITTHVHILNHLSMANSLVPIEINTNKKNLLPASDIQFLPFWFKKNSVVCAGETLEISYLNEKAGDLIPTLVDGFSLYINSDYPTIGVEPFKGQTPQILSWRLNGELSLWNLGQKNQIMTTKQFDMINDVSTSYEDETSFVVSCNTGIYLYDTRCNSAKKISNRIGCSVSYSFTHPSKIAIGTETLLHVIDCRMESQKIMEFITKTDINELCWFLPQIAIATNSGVVLWNPTKSNSYSEYTSEYTILNIDCGIYNKEWCQQLIILKEKERLQIQNNEQKTIIQSKENQYNQIQLDFEQTKNHLESKIKQLEDRLKDVSNAKKEDIDENEKYLLLNGIIVTLKMANPDYADTSYSVSSLFNEIKKENVPLPQWPLFIAGKLGQD</sequence>
<dbReference type="Proteomes" id="UP001628156">
    <property type="component" value="Unassembled WGS sequence"/>
</dbReference>
<dbReference type="EMBL" id="BAAFRS010000093">
    <property type="protein sequence ID" value="GAB1222084.1"/>
    <property type="molecule type" value="Genomic_DNA"/>
</dbReference>
<keyword evidence="1" id="KW-0175">Coiled coil</keyword>
<evidence type="ECO:0000313" key="2">
    <source>
        <dbReference type="EMBL" id="GAB1222084.1"/>
    </source>
</evidence>
<reference evidence="2 3" key="1">
    <citation type="journal article" date="2019" name="PLoS Negl. Trop. Dis.">
        <title>Whole genome sequencing of Entamoeba nuttalli reveals mammalian host-related molecular signatures and a novel octapeptide-repeat surface protein.</title>
        <authorList>
            <person name="Tanaka M."/>
            <person name="Makiuchi T."/>
            <person name="Komiyama T."/>
            <person name="Shiina T."/>
            <person name="Osaki K."/>
            <person name="Tachibana H."/>
        </authorList>
    </citation>
    <scope>NUCLEOTIDE SEQUENCE [LARGE SCALE GENOMIC DNA]</scope>
    <source>
        <strain evidence="2 3">P19-061405</strain>
    </source>
</reference>
<name>A0ABQ0DGV7_9EUKA</name>